<protein>
    <recommendedName>
        <fullName evidence="7">Pentacotripeptide-repeat region of PRORP domain-containing protein</fullName>
    </recommendedName>
</protein>
<keyword evidence="1" id="KW-0677">Repeat</keyword>
<evidence type="ECO:0000256" key="3">
    <source>
        <dbReference type="PROSITE-ProRule" id="PRU00708"/>
    </source>
</evidence>
<keyword evidence="4" id="KW-0812">Transmembrane</keyword>
<evidence type="ECO:0000313" key="6">
    <source>
        <dbReference type="Proteomes" id="UP000006038"/>
    </source>
</evidence>
<dbReference type="InterPro" id="IPR046960">
    <property type="entry name" value="PPR_At4g14850-like_plant"/>
</dbReference>
<dbReference type="PROSITE" id="PS51375">
    <property type="entry name" value="PPR"/>
    <property type="match status" value="2"/>
</dbReference>
<name>J3LLF3_ORYBR</name>
<dbReference type="PANTHER" id="PTHR47926">
    <property type="entry name" value="PENTATRICOPEPTIDE REPEAT-CONTAINING PROTEIN"/>
    <property type="match status" value="1"/>
</dbReference>
<dbReference type="HOGENOM" id="CLU_002706_0_0_1"/>
<evidence type="ECO:0008006" key="7">
    <source>
        <dbReference type="Google" id="ProtNLM"/>
    </source>
</evidence>
<feature type="transmembrane region" description="Helical" evidence="4">
    <location>
        <begin position="143"/>
        <end position="166"/>
    </location>
</feature>
<feature type="repeat" description="PPR" evidence="3">
    <location>
        <begin position="5"/>
        <end position="39"/>
    </location>
</feature>
<keyword evidence="2" id="KW-0809">Transit peptide</keyword>
<dbReference type="Pfam" id="PF13041">
    <property type="entry name" value="PPR_2"/>
    <property type="match status" value="1"/>
</dbReference>
<dbReference type="Gramene" id="OB03G18790.1">
    <property type="protein sequence ID" value="OB03G18790.1"/>
    <property type="gene ID" value="OB03G18790"/>
</dbReference>
<dbReference type="Pfam" id="PF01535">
    <property type="entry name" value="PPR"/>
    <property type="match status" value="2"/>
</dbReference>
<evidence type="ECO:0000313" key="5">
    <source>
        <dbReference type="EnsemblPlants" id="OB03G18790.1"/>
    </source>
</evidence>
<dbReference type="AlphaFoldDB" id="J3LLF3"/>
<evidence type="ECO:0000256" key="1">
    <source>
        <dbReference type="ARBA" id="ARBA00022737"/>
    </source>
</evidence>
<reference evidence="5" key="1">
    <citation type="journal article" date="2013" name="Nat. Commun.">
        <title>Whole-genome sequencing of Oryza brachyantha reveals mechanisms underlying Oryza genome evolution.</title>
        <authorList>
            <person name="Chen J."/>
            <person name="Huang Q."/>
            <person name="Gao D."/>
            <person name="Wang J."/>
            <person name="Lang Y."/>
            <person name="Liu T."/>
            <person name="Li B."/>
            <person name="Bai Z."/>
            <person name="Luis Goicoechea J."/>
            <person name="Liang C."/>
            <person name="Chen C."/>
            <person name="Zhang W."/>
            <person name="Sun S."/>
            <person name="Liao Y."/>
            <person name="Zhang X."/>
            <person name="Yang L."/>
            <person name="Song C."/>
            <person name="Wang M."/>
            <person name="Shi J."/>
            <person name="Liu G."/>
            <person name="Liu J."/>
            <person name="Zhou H."/>
            <person name="Zhou W."/>
            <person name="Yu Q."/>
            <person name="An N."/>
            <person name="Chen Y."/>
            <person name="Cai Q."/>
            <person name="Wang B."/>
            <person name="Liu B."/>
            <person name="Min J."/>
            <person name="Huang Y."/>
            <person name="Wu H."/>
            <person name="Li Z."/>
            <person name="Zhang Y."/>
            <person name="Yin Y."/>
            <person name="Song W."/>
            <person name="Jiang J."/>
            <person name="Jackson S.A."/>
            <person name="Wing R.A."/>
            <person name="Wang J."/>
            <person name="Chen M."/>
        </authorList>
    </citation>
    <scope>NUCLEOTIDE SEQUENCE [LARGE SCALE GENOMIC DNA]</scope>
    <source>
        <strain evidence="5">cv. IRGC 101232</strain>
    </source>
</reference>
<evidence type="ECO:0000256" key="4">
    <source>
        <dbReference type="SAM" id="Phobius"/>
    </source>
</evidence>
<dbReference type="InterPro" id="IPR002885">
    <property type="entry name" value="PPR_rpt"/>
</dbReference>
<accession>J3LLF3</accession>
<dbReference type="NCBIfam" id="TIGR00756">
    <property type="entry name" value="PPR"/>
    <property type="match status" value="3"/>
</dbReference>
<keyword evidence="4" id="KW-1133">Transmembrane helix</keyword>
<sequence>MPERDVVAWTTMVWGLARSGSPQDAVAMFRAMLSDGVASPSDATLVSALHAVATSGSLVSCKLLHSYATKQGLGGELVVGNAFIDAYAKCGNAGLAFKVFVELPEKDMVSWGTITRAMAVHGRHREALQLFSLMLRRGVRPDAAVFLALLTGCCHAGLVSQALLLLDAMARVYGISPRGEHYTCVLDACGRAGQLDRAGEIFRQMAVEHDADQKAFGAYCSCAVSDGVAGAAGERLAELFLDGEVDAGGGTYALMCKSLAGAGRWEDAWAVRERMVARRIGKAAACTWIEV</sequence>
<organism evidence="5">
    <name type="scientific">Oryza brachyantha</name>
    <name type="common">malo sina</name>
    <dbReference type="NCBI Taxonomy" id="4533"/>
    <lineage>
        <taxon>Eukaryota</taxon>
        <taxon>Viridiplantae</taxon>
        <taxon>Streptophyta</taxon>
        <taxon>Embryophyta</taxon>
        <taxon>Tracheophyta</taxon>
        <taxon>Spermatophyta</taxon>
        <taxon>Magnoliopsida</taxon>
        <taxon>Liliopsida</taxon>
        <taxon>Poales</taxon>
        <taxon>Poaceae</taxon>
        <taxon>BOP clade</taxon>
        <taxon>Oryzoideae</taxon>
        <taxon>Oryzeae</taxon>
        <taxon>Oryzinae</taxon>
        <taxon>Oryza</taxon>
    </lineage>
</organism>
<dbReference type="GO" id="GO:0003723">
    <property type="term" value="F:RNA binding"/>
    <property type="evidence" value="ECO:0007669"/>
    <property type="project" value="InterPro"/>
</dbReference>
<dbReference type="eggNOG" id="KOG4197">
    <property type="taxonomic scope" value="Eukaryota"/>
</dbReference>
<dbReference type="OMA" id="MCKSLAG"/>
<dbReference type="InterPro" id="IPR011990">
    <property type="entry name" value="TPR-like_helical_dom_sf"/>
</dbReference>
<feature type="repeat" description="PPR" evidence="3">
    <location>
        <begin position="107"/>
        <end position="141"/>
    </location>
</feature>
<dbReference type="GO" id="GO:0099402">
    <property type="term" value="P:plant organ development"/>
    <property type="evidence" value="ECO:0007669"/>
    <property type="project" value="UniProtKB-ARBA"/>
</dbReference>
<dbReference type="GO" id="GO:0009451">
    <property type="term" value="P:RNA modification"/>
    <property type="evidence" value="ECO:0007669"/>
    <property type="project" value="InterPro"/>
</dbReference>
<keyword evidence="4" id="KW-0472">Membrane</keyword>
<dbReference type="EnsemblPlants" id="OB03G18790.1">
    <property type="protein sequence ID" value="OB03G18790.1"/>
    <property type="gene ID" value="OB03G18790"/>
</dbReference>
<dbReference type="Gene3D" id="1.25.40.10">
    <property type="entry name" value="Tetratricopeptide repeat domain"/>
    <property type="match status" value="2"/>
</dbReference>
<keyword evidence="6" id="KW-1185">Reference proteome</keyword>
<dbReference type="FunFam" id="1.25.40.10:FF:000158">
    <property type="entry name" value="pentatricopeptide repeat-containing protein At2g33680"/>
    <property type="match status" value="1"/>
</dbReference>
<dbReference type="PANTHER" id="PTHR47926:SF415">
    <property type="entry name" value="PENTATRICOPEPTIDE REPEAT-CONTAINING PROTEIN"/>
    <property type="match status" value="1"/>
</dbReference>
<proteinExistence type="predicted"/>
<dbReference type="Proteomes" id="UP000006038">
    <property type="component" value="Chromosome 3"/>
</dbReference>
<evidence type="ECO:0000256" key="2">
    <source>
        <dbReference type="ARBA" id="ARBA00022946"/>
    </source>
</evidence>
<reference evidence="5" key="2">
    <citation type="submission" date="2013-04" db="UniProtKB">
        <authorList>
            <consortium name="EnsemblPlants"/>
        </authorList>
    </citation>
    <scope>IDENTIFICATION</scope>
</reference>